<dbReference type="GO" id="GO:0005829">
    <property type="term" value="C:cytosol"/>
    <property type="evidence" value="ECO:0007669"/>
    <property type="project" value="TreeGrafter"/>
</dbReference>
<dbReference type="EMBL" id="CP072943">
    <property type="protein sequence ID" value="QTX31775.1"/>
    <property type="molecule type" value="Genomic_DNA"/>
</dbReference>
<dbReference type="Pfam" id="PF02142">
    <property type="entry name" value="MGS"/>
    <property type="match status" value="1"/>
</dbReference>
<dbReference type="AlphaFoldDB" id="A0A9Q7AGW6"/>
<dbReference type="InterPro" id="IPR036914">
    <property type="entry name" value="MGS-like_dom_sf"/>
</dbReference>
<organism evidence="4 5">
    <name type="scientific">Aminithiophilus ramosus</name>
    <dbReference type="NCBI Taxonomy" id="3029084"/>
    <lineage>
        <taxon>Bacteria</taxon>
        <taxon>Thermotogati</taxon>
        <taxon>Synergistota</taxon>
        <taxon>Synergistia</taxon>
        <taxon>Synergistales</taxon>
        <taxon>Aminithiophilaceae</taxon>
        <taxon>Aminithiophilus</taxon>
    </lineage>
</organism>
<dbReference type="SUPFAM" id="SSF52335">
    <property type="entry name" value="Methylglyoxal synthase-like"/>
    <property type="match status" value="1"/>
</dbReference>
<dbReference type="InterPro" id="IPR004363">
    <property type="entry name" value="Methylgl_synth"/>
</dbReference>
<sequence length="145" mass="16304">MKRIGIIAHDERKEDLLLWVGRNLEAFREIHLFATGTTGRLLVERYPGLEVTRFRSGPLGGDQQMGSHIAEGEIDGLIFFIDPLGTHPHDVDIKALLRLAVLYNIPSAFNQATADFLVTSPHFRGGYVPQRKSYEPYINRFAAKG</sequence>
<comment type="similarity">
    <text evidence="1">Belongs to the methylglyoxal synthase family.</text>
</comment>
<dbReference type="InterPro" id="IPR018148">
    <property type="entry name" value="Methylglyoxal_synth_AS"/>
</dbReference>
<evidence type="ECO:0000256" key="1">
    <source>
        <dbReference type="HAMAP-Rule" id="MF_00549"/>
    </source>
</evidence>
<dbReference type="NCBIfam" id="NF003559">
    <property type="entry name" value="PRK05234.1"/>
    <property type="match status" value="1"/>
</dbReference>
<reference evidence="5" key="1">
    <citation type="submission" date="2021-04" db="EMBL/GenBank/DDBJ databases">
        <title>A novel Synergistetes isolate from a pyrite-forming mixed culture.</title>
        <authorList>
            <person name="Bunk B."/>
            <person name="Sproer C."/>
            <person name="Spring S."/>
            <person name="Pester M."/>
        </authorList>
    </citation>
    <scope>NUCLEOTIDE SEQUENCE [LARGE SCALE GENOMIC DNA]</scope>
    <source>
        <strain evidence="5">J.5.4.2-T.3.5.2</strain>
    </source>
</reference>
<feature type="binding site" evidence="1">
    <location>
        <begin position="56"/>
        <end position="57"/>
    </location>
    <ligand>
        <name>substrate</name>
    </ligand>
</feature>
<dbReference type="PANTHER" id="PTHR30492:SF0">
    <property type="entry name" value="METHYLGLYOXAL SYNTHASE"/>
    <property type="match status" value="1"/>
</dbReference>
<dbReference type="PIRSF" id="PIRSF006614">
    <property type="entry name" value="Methylglyox_syn"/>
    <property type="match status" value="1"/>
</dbReference>
<accession>A0A9Q7AGW6</accession>
<name>A0A9Q7AGW6_9BACT</name>
<protein>
    <recommendedName>
        <fullName evidence="1">Methylglyoxal synthase</fullName>
        <shortName evidence="1">MGS</shortName>
        <ecNumber evidence="1">4.2.3.3</ecNumber>
    </recommendedName>
</protein>
<dbReference type="PROSITE" id="PS01335">
    <property type="entry name" value="METHYLGLYOXAL_SYNTH"/>
    <property type="match status" value="1"/>
</dbReference>
<dbReference type="GO" id="GO:0008929">
    <property type="term" value="F:methylglyoxal synthase activity"/>
    <property type="evidence" value="ECO:0007669"/>
    <property type="project" value="UniProtKB-UniRule"/>
</dbReference>
<dbReference type="Proteomes" id="UP000671879">
    <property type="component" value="Chromosome"/>
</dbReference>
<evidence type="ECO:0000256" key="2">
    <source>
        <dbReference type="PIRSR" id="PIRSR006614-1"/>
    </source>
</evidence>
<dbReference type="GO" id="GO:0019242">
    <property type="term" value="P:methylglyoxal biosynthetic process"/>
    <property type="evidence" value="ECO:0007669"/>
    <property type="project" value="UniProtKB-UniRule"/>
</dbReference>
<evidence type="ECO:0000259" key="3">
    <source>
        <dbReference type="SMART" id="SM00851"/>
    </source>
</evidence>
<feature type="active site" description="Proton donor/acceptor" evidence="1 2">
    <location>
        <position position="62"/>
    </location>
</feature>
<dbReference type="KEGG" id="aram:KAR29_10575"/>
<evidence type="ECO:0000313" key="5">
    <source>
        <dbReference type="Proteomes" id="UP000671879"/>
    </source>
</evidence>
<dbReference type="CDD" id="cd01422">
    <property type="entry name" value="MGS"/>
    <property type="match status" value="1"/>
</dbReference>
<dbReference type="Gene3D" id="3.40.50.1380">
    <property type="entry name" value="Methylglyoxal synthase-like domain"/>
    <property type="match status" value="1"/>
</dbReference>
<feature type="domain" description="MGS-like" evidence="3">
    <location>
        <begin position="15"/>
        <end position="109"/>
    </location>
</feature>
<feature type="binding site" evidence="1">
    <location>
        <position position="9"/>
    </location>
    <ligand>
        <name>substrate</name>
    </ligand>
</feature>
<feature type="binding site" evidence="1">
    <location>
        <begin position="35"/>
        <end position="38"/>
    </location>
    <ligand>
        <name>substrate</name>
    </ligand>
</feature>
<keyword evidence="5" id="KW-1185">Reference proteome</keyword>
<feature type="binding site" evidence="1">
    <location>
        <position position="13"/>
    </location>
    <ligand>
        <name>substrate</name>
    </ligand>
</feature>
<keyword evidence="1 4" id="KW-0456">Lyase</keyword>
<dbReference type="SMART" id="SM00851">
    <property type="entry name" value="MGS"/>
    <property type="match status" value="1"/>
</dbReference>
<proteinExistence type="inferred from homology"/>
<dbReference type="NCBIfam" id="TIGR00160">
    <property type="entry name" value="MGSA"/>
    <property type="match status" value="1"/>
</dbReference>
<gene>
    <name evidence="1" type="primary">mgsA</name>
    <name evidence="4" type="ORF">KAR29_10575</name>
</gene>
<dbReference type="HAMAP" id="MF_00549">
    <property type="entry name" value="Methylglyoxal_synth"/>
    <property type="match status" value="1"/>
</dbReference>
<feature type="binding site" evidence="1">
    <location>
        <position position="89"/>
    </location>
    <ligand>
        <name>substrate</name>
    </ligand>
</feature>
<dbReference type="EC" id="4.2.3.3" evidence="1"/>
<comment type="function">
    <text evidence="1">Catalyzes the formation of methylglyoxal from dihydroxyacetone phosphate.</text>
</comment>
<evidence type="ECO:0000313" key="4">
    <source>
        <dbReference type="EMBL" id="QTX31775.1"/>
    </source>
</evidence>
<dbReference type="RefSeq" id="WP_274372959.1">
    <property type="nucleotide sequence ID" value="NZ_CP072943.1"/>
</dbReference>
<dbReference type="PANTHER" id="PTHR30492">
    <property type="entry name" value="METHYLGLYOXAL SYNTHASE"/>
    <property type="match status" value="1"/>
</dbReference>
<dbReference type="InterPro" id="IPR011607">
    <property type="entry name" value="MGS-like_dom"/>
</dbReference>
<comment type="catalytic activity">
    <reaction evidence="1">
        <text>dihydroxyacetone phosphate = methylglyoxal + phosphate</text>
        <dbReference type="Rhea" id="RHEA:17937"/>
        <dbReference type="ChEBI" id="CHEBI:17158"/>
        <dbReference type="ChEBI" id="CHEBI:43474"/>
        <dbReference type="ChEBI" id="CHEBI:57642"/>
        <dbReference type="EC" id="4.2.3.3"/>
    </reaction>
</comment>